<evidence type="ECO:0000259" key="3">
    <source>
        <dbReference type="PROSITE" id="PS50994"/>
    </source>
</evidence>
<proteinExistence type="predicted"/>
<reference evidence="4" key="1">
    <citation type="journal article" date="2022" name="Int. J. Mol. Sci.">
        <title>Draft Genome of Tanacetum Coccineum: Genomic Comparison of Closely Related Tanacetum-Family Plants.</title>
        <authorList>
            <person name="Yamashiro T."/>
            <person name="Shiraishi A."/>
            <person name="Nakayama K."/>
            <person name="Satake H."/>
        </authorList>
    </citation>
    <scope>NUCLEOTIDE SEQUENCE</scope>
</reference>
<dbReference type="InterPro" id="IPR057670">
    <property type="entry name" value="SH3_retrovirus"/>
</dbReference>
<dbReference type="Pfam" id="PF25597">
    <property type="entry name" value="SH3_retrovirus"/>
    <property type="match status" value="1"/>
</dbReference>
<dbReference type="InterPro" id="IPR001584">
    <property type="entry name" value="Integrase_cat-core"/>
</dbReference>
<dbReference type="PANTHER" id="PTHR42648:SF32">
    <property type="entry name" value="RIBONUCLEASE H-LIKE DOMAIN, GAG-PRE-INTEGRASE DOMAIN PROTEIN-RELATED"/>
    <property type="match status" value="1"/>
</dbReference>
<dbReference type="InterPro" id="IPR039537">
    <property type="entry name" value="Retrotran_Ty1/copia-like"/>
</dbReference>
<evidence type="ECO:0000313" key="5">
    <source>
        <dbReference type="Proteomes" id="UP001151760"/>
    </source>
</evidence>
<dbReference type="Proteomes" id="UP001151760">
    <property type="component" value="Unassembled WGS sequence"/>
</dbReference>
<dbReference type="Gene3D" id="3.30.420.10">
    <property type="entry name" value="Ribonuclease H-like superfamily/Ribonuclease H"/>
    <property type="match status" value="1"/>
</dbReference>
<name>A0ABQ5HSY8_9ASTR</name>
<dbReference type="InterPro" id="IPR012337">
    <property type="entry name" value="RNaseH-like_sf"/>
</dbReference>
<dbReference type="EMBL" id="BQNB010019905">
    <property type="protein sequence ID" value="GJT90263.1"/>
    <property type="molecule type" value="Genomic_DNA"/>
</dbReference>
<evidence type="ECO:0000256" key="2">
    <source>
        <dbReference type="ARBA" id="ARBA00022801"/>
    </source>
</evidence>
<accession>A0ABQ5HSY8</accession>
<protein>
    <submittedName>
        <fullName evidence="4">Retrovirus-related pol polyprotein from transposon TNT 1-94</fullName>
    </submittedName>
</protein>
<sequence>MNENEKLFVPASMVYDQEMVPKSKDQVERLNPNSKLPNFNTGRVLVLETQAVNESLKPTETSITLESSKDSEAKFVIPLPPLKNLQGASPSSEVMPLTFQPHSLKERPGLGIMKHTKPETQDSLKRVFQELSMILYCMICKREDHRTLDHEIYTAFLKRSKNYKAWPYQYASPSKQILKAKAKPFPPCTYYAFNDHIPDDCKNYPECEIYGSYDHFTSEHNRVIHIRGIVLAESSQSSESSIVSPMSINHEKYTLVIVDEYSRTDNKTEFRNHELESFCNEKGISQNFSSPYTPEQNGVAERKNRTLIEAARTMLNGLANDGYFLGYSFVSKAFRIFNTRRQQVKETYHVIFDESMEAIRQYQTDYDISYYVIPHGRALFELTQENHVLEVIASNEPDIHLTKDTEFPPGLINTKRTHEQNVQKEQIITQPTEGPSGNNTEISISINEYLVPDMDVKSAFLNGKLKEEVYVKQPPGFESSEFPDYVCKLDKALYGLNKHQGHVLCVRYQSNSKESHLTGVKRILKYLKGTPTLGLYYPKYLGFDLKGYLDSDYAGCNVDRKAPQVPVKYLVVNWFVGVLRSSMDVVFDDAFGGVGDEEVVVGEGLEEEALVEFMVELCEEDEDGRKNEKDGLFNLKANDQSRKARELRQ</sequence>
<organism evidence="4 5">
    <name type="scientific">Tanacetum coccineum</name>
    <dbReference type="NCBI Taxonomy" id="301880"/>
    <lineage>
        <taxon>Eukaryota</taxon>
        <taxon>Viridiplantae</taxon>
        <taxon>Streptophyta</taxon>
        <taxon>Embryophyta</taxon>
        <taxon>Tracheophyta</taxon>
        <taxon>Spermatophyta</taxon>
        <taxon>Magnoliopsida</taxon>
        <taxon>eudicotyledons</taxon>
        <taxon>Gunneridae</taxon>
        <taxon>Pentapetalae</taxon>
        <taxon>asterids</taxon>
        <taxon>campanulids</taxon>
        <taxon>Asterales</taxon>
        <taxon>Asteraceae</taxon>
        <taxon>Asteroideae</taxon>
        <taxon>Anthemideae</taxon>
        <taxon>Anthemidinae</taxon>
        <taxon>Tanacetum</taxon>
    </lineage>
</organism>
<evidence type="ECO:0000313" key="4">
    <source>
        <dbReference type="EMBL" id="GJT90263.1"/>
    </source>
</evidence>
<evidence type="ECO:0000256" key="1">
    <source>
        <dbReference type="ARBA" id="ARBA00022723"/>
    </source>
</evidence>
<keyword evidence="5" id="KW-1185">Reference proteome</keyword>
<comment type="caution">
    <text evidence="4">The sequence shown here is derived from an EMBL/GenBank/DDBJ whole genome shotgun (WGS) entry which is preliminary data.</text>
</comment>
<gene>
    <name evidence="4" type="ORF">Tco_1079108</name>
</gene>
<reference evidence="4" key="2">
    <citation type="submission" date="2022-01" db="EMBL/GenBank/DDBJ databases">
        <authorList>
            <person name="Yamashiro T."/>
            <person name="Shiraishi A."/>
            <person name="Satake H."/>
            <person name="Nakayama K."/>
        </authorList>
    </citation>
    <scope>NUCLEOTIDE SEQUENCE</scope>
</reference>
<dbReference type="Pfam" id="PF07727">
    <property type="entry name" value="RVT_2"/>
    <property type="match status" value="1"/>
</dbReference>
<dbReference type="PROSITE" id="PS50994">
    <property type="entry name" value="INTEGRASE"/>
    <property type="match status" value="1"/>
</dbReference>
<dbReference type="InterPro" id="IPR013103">
    <property type="entry name" value="RVT_2"/>
</dbReference>
<dbReference type="InterPro" id="IPR036397">
    <property type="entry name" value="RNaseH_sf"/>
</dbReference>
<keyword evidence="2" id="KW-0378">Hydrolase</keyword>
<feature type="domain" description="Integrase catalytic" evidence="3">
    <location>
        <begin position="264"/>
        <end position="364"/>
    </location>
</feature>
<dbReference type="SUPFAM" id="SSF53098">
    <property type="entry name" value="Ribonuclease H-like"/>
    <property type="match status" value="1"/>
</dbReference>
<keyword evidence="1" id="KW-0479">Metal-binding</keyword>
<dbReference type="PANTHER" id="PTHR42648">
    <property type="entry name" value="TRANSPOSASE, PUTATIVE-RELATED"/>
    <property type="match status" value="1"/>
</dbReference>